<dbReference type="EMBL" id="HBFC01012655">
    <property type="protein sequence ID" value="CAD8704683.1"/>
    <property type="molecule type" value="Transcribed_RNA"/>
</dbReference>
<reference evidence="1" key="1">
    <citation type="submission" date="2021-01" db="EMBL/GenBank/DDBJ databases">
        <authorList>
            <person name="Corre E."/>
            <person name="Pelletier E."/>
            <person name="Niang G."/>
            <person name="Scheremetjew M."/>
            <person name="Finn R."/>
            <person name="Kale V."/>
            <person name="Holt S."/>
            <person name="Cochrane G."/>
            <person name="Meng A."/>
            <person name="Brown T."/>
            <person name="Cohen L."/>
        </authorList>
    </citation>
    <scope>NUCLEOTIDE SEQUENCE</scope>
    <source>
        <strain evidence="1">SL-175</strain>
    </source>
</reference>
<organism evidence="1">
    <name type="scientific">Mantoniella antarctica</name>
    <dbReference type="NCBI Taxonomy" id="81844"/>
    <lineage>
        <taxon>Eukaryota</taxon>
        <taxon>Viridiplantae</taxon>
        <taxon>Chlorophyta</taxon>
        <taxon>Mamiellophyceae</taxon>
        <taxon>Mamiellales</taxon>
        <taxon>Mamiellaceae</taxon>
        <taxon>Mantoniella</taxon>
    </lineage>
</organism>
<accession>A0A7S0X6I2</accession>
<proteinExistence type="predicted"/>
<protein>
    <submittedName>
        <fullName evidence="1">Uncharacterized protein</fullName>
    </submittedName>
</protein>
<gene>
    <name evidence="1" type="ORF">MANT1106_LOCUS7365</name>
</gene>
<dbReference type="AlphaFoldDB" id="A0A7S0X6I2"/>
<sequence length="169" mass="17991">MANPNAPKFSRLPGVDVHTTRGMDHMRAWNKTGTRQLDVVADGGTPASSSSFEFLEGCKQKSLKSHSQVNIRAIASAADERAAATAAVEGATAGPKGVFDMTPPYGALGVKLPADAPHKAHHHYFGWSNTMDNKSEPDGSRDAFNTYGYAQSYCDKIHNKAASINSKAA</sequence>
<evidence type="ECO:0000313" key="1">
    <source>
        <dbReference type="EMBL" id="CAD8704683.1"/>
    </source>
</evidence>
<name>A0A7S0X6I2_9CHLO</name>